<keyword evidence="2" id="KW-1185">Reference proteome</keyword>
<dbReference type="Gene3D" id="3.80.10.10">
    <property type="entry name" value="Ribonuclease Inhibitor"/>
    <property type="match status" value="1"/>
</dbReference>
<dbReference type="PANTHER" id="PTHR45661:SF3">
    <property type="entry name" value="IG-LIKE DOMAIN-CONTAINING PROTEIN"/>
    <property type="match status" value="1"/>
</dbReference>
<dbReference type="Proteomes" id="UP001054902">
    <property type="component" value="Unassembled WGS sequence"/>
</dbReference>
<dbReference type="SUPFAM" id="SSF52058">
    <property type="entry name" value="L domain-like"/>
    <property type="match status" value="1"/>
</dbReference>
<protein>
    <recommendedName>
        <fullName evidence="3">Leucine-rich repeat domain-containing protein</fullName>
    </recommendedName>
</protein>
<sequence>MKIQLVGNLKTVFYDGTKLWEGGMFNGAPVVYNKKERESWERIIVLSGVQVIPHHTFLYCYNIKIVIVADTVIRIEDLAFHSCKNMSWVKLSRNLEYIGVAAFEGCEALISIYIPPSCREICNYAFANCKNLKLLNILGECRLGLFIIVNTKLVELSSFENVYSMEDSYEVNEWLLSNNRSEDYALHRLCSSYEPKLQDMSEIVQEKGMVEFKKPNNVGITPSVYLETNPFTDIGEIEFLRHFIMEMLKE</sequence>
<comment type="caution">
    <text evidence="1">The sequence shown here is derived from an EMBL/GenBank/DDBJ whole genome shotgun (WGS) entry which is preliminary data.</text>
</comment>
<gene>
    <name evidence="1" type="ORF">CTEN210_00479</name>
</gene>
<dbReference type="EMBL" id="BLLK01000019">
    <property type="protein sequence ID" value="GFH44005.1"/>
    <property type="molecule type" value="Genomic_DNA"/>
</dbReference>
<dbReference type="InterPro" id="IPR032675">
    <property type="entry name" value="LRR_dom_sf"/>
</dbReference>
<reference evidence="1 2" key="1">
    <citation type="journal article" date="2021" name="Sci. Rep.">
        <title>The genome of the diatom Chaetoceros tenuissimus carries an ancient integrated fragment of an extant virus.</title>
        <authorList>
            <person name="Hongo Y."/>
            <person name="Kimura K."/>
            <person name="Takaki Y."/>
            <person name="Yoshida Y."/>
            <person name="Baba S."/>
            <person name="Kobayashi G."/>
            <person name="Nagasaki K."/>
            <person name="Hano T."/>
            <person name="Tomaru Y."/>
        </authorList>
    </citation>
    <scope>NUCLEOTIDE SEQUENCE [LARGE SCALE GENOMIC DNA]</scope>
    <source>
        <strain evidence="1 2">NIES-3715</strain>
    </source>
</reference>
<accession>A0AAD3CF78</accession>
<organism evidence="1 2">
    <name type="scientific">Chaetoceros tenuissimus</name>
    <dbReference type="NCBI Taxonomy" id="426638"/>
    <lineage>
        <taxon>Eukaryota</taxon>
        <taxon>Sar</taxon>
        <taxon>Stramenopiles</taxon>
        <taxon>Ochrophyta</taxon>
        <taxon>Bacillariophyta</taxon>
        <taxon>Coscinodiscophyceae</taxon>
        <taxon>Chaetocerotophycidae</taxon>
        <taxon>Chaetocerotales</taxon>
        <taxon>Chaetocerotaceae</taxon>
        <taxon>Chaetoceros</taxon>
    </lineage>
</organism>
<dbReference type="InterPro" id="IPR053139">
    <property type="entry name" value="Surface_bspA-like"/>
</dbReference>
<name>A0AAD3CF78_9STRA</name>
<evidence type="ECO:0008006" key="3">
    <source>
        <dbReference type="Google" id="ProtNLM"/>
    </source>
</evidence>
<dbReference type="AlphaFoldDB" id="A0AAD3CF78"/>
<dbReference type="PANTHER" id="PTHR45661">
    <property type="entry name" value="SURFACE ANTIGEN"/>
    <property type="match status" value="1"/>
</dbReference>
<proteinExistence type="predicted"/>
<evidence type="ECO:0000313" key="2">
    <source>
        <dbReference type="Proteomes" id="UP001054902"/>
    </source>
</evidence>
<evidence type="ECO:0000313" key="1">
    <source>
        <dbReference type="EMBL" id="GFH44005.1"/>
    </source>
</evidence>
<dbReference type="Pfam" id="PF13306">
    <property type="entry name" value="LRR_5"/>
    <property type="match status" value="1"/>
</dbReference>
<dbReference type="InterPro" id="IPR026906">
    <property type="entry name" value="LRR_5"/>
</dbReference>